<dbReference type="EMBL" id="CADEPI010000828">
    <property type="protein sequence ID" value="CAB3388600.1"/>
    <property type="molecule type" value="Genomic_DNA"/>
</dbReference>
<evidence type="ECO:0000256" key="1">
    <source>
        <dbReference type="SAM" id="MobiDB-lite"/>
    </source>
</evidence>
<dbReference type="Proteomes" id="UP000494165">
    <property type="component" value="Unassembled WGS sequence"/>
</dbReference>
<sequence>MSSQASSTASSMGERAADVAVSDAVVQKVEASSPRDRRPSAHGVADTPPTAVPILAPDAVPTARANSLRQWADNCHKQMRYMNFLRQLHIKLAMYLHKASSCPAEVDLILQSMAYVASRSLTPLTTTGLDTFNACRVFCAITHSCLGADGAEVAPRLQVELFKMTAQEGWKGTGYEFSTRD</sequence>
<dbReference type="AlphaFoldDB" id="A0A8S1E791"/>
<feature type="region of interest" description="Disordered" evidence="1">
    <location>
        <begin position="1"/>
        <end position="52"/>
    </location>
</feature>
<accession>A0A8S1E791</accession>
<reference evidence="2 3" key="1">
    <citation type="submission" date="2020-04" db="EMBL/GenBank/DDBJ databases">
        <authorList>
            <person name="Alioto T."/>
            <person name="Alioto T."/>
            <person name="Gomez Garrido J."/>
        </authorList>
    </citation>
    <scope>NUCLEOTIDE SEQUENCE [LARGE SCALE GENOMIC DNA]</scope>
</reference>
<evidence type="ECO:0000313" key="3">
    <source>
        <dbReference type="Proteomes" id="UP000494165"/>
    </source>
</evidence>
<organism evidence="2 3">
    <name type="scientific">Cloeon dipterum</name>
    <dbReference type="NCBI Taxonomy" id="197152"/>
    <lineage>
        <taxon>Eukaryota</taxon>
        <taxon>Metazoa</taxon>
        <taxon>Ecdysozoa</taxon>
        <taxon>Arthropoda</taxon>
        <taxon>Hexapoda</taxon>
        <taxon>Insecta</taxon>
        <taxon>Pterygota</taxon>
        <taxon>Palaeoptera</taxon>
        <taxon>Ephemeroptera</taxon>
        <taxon>Pisciforma</taxon>
        <taxon>Baetidae</taxon>
        <taxon>Cloeon</taxon>
    </lineage>
</organism>
<feature type="compositionally biased region" description="Low complexity" evidence="1">
    <location>
        <begin position="1"/>
        <end position="11"/>
    </location>
</feature>
<evidence type="ECO:0000313" key="2">
    <source>
        <dbReference type="EMBL" id="CAB3388600.1"/>
    </source>
</evidence>
<comment type="caution">
    <text evidence="2">The sequence shown here is derived from an EMBL/GenBank/DDBJ whole genome shotgun (WGS) entry which is preliminary data.</text>
</comment>
<protein>
    <submittedName>
        <fullName evidence="2">Uncharacterized protein</fullName>
    </submittedName>
</protein>
<gene>
    <name evidence="2" type="ORF">CLODIP_2_CD00774</name>
</gene>
<proteinExistence type="predicted"/>
<keyword evidence="3" id="KW-1185">Reference proteome</keyword>
<name>A0A8S1E791_9INSE</name>